<comment type="caution">
    <text evidence="6">The sequence shown here is derived from an EMBL/GenBank/DDBJ whole genome shotgun (WGS) entry which is preliminary data.</text>
</comment>
<accession>A0ABP9J659</accession>
<feature type="repeat" description="TPR" evidence="3">
    <location>
        <begin position="1461"/>
        <end position="1494"/>
    </location>
</feature>
<feature type="repeat" description="TPR" evidence="3">
    <location>
        <begin position="1529"/>
        <end position="1562"/>
    </location>
</feature>
<dbReference type="Proteomes" id="UP001501759">
    <property type="component" value="Unassembled WGS sequence"/>
</dbReference>
<feature type="repeat" description="TPR" evidence="3">
    <location>
        <begin position="1427"/>
        <end position="1460"/>
    </location>
</feature>
<feature type="coiled-coil region" evidence="4">
    <location>
        <begin position="127"/>
        <end position="292"/>
    </location>
</feature>
<dbReference type="SMART" id="SM00028">
    <property type="entry name" value="TPR"/>
    <property type="match status" value="7"/>
</dbReference>
<gene>
    <name evidence="6" type="ORF">GCM10023335_53100</name>
</gene>
<protein>
    <recommendedName>
        <fullName evidence="8">Tetratricopeptide repeat protein</fullName>
    </recommendedName>
</protein>
<reference evidence="7" key="1">
    <citation type="journal article" date="2019" name="Int. J. Syst. Evol. Microbiol.">
        <title>The Global Catalogue of Microorganisms (GCM) 10K type strain sequencing project: providing services to taxonomists for standard genome sequencing and annotation.</title>
        <authorList>
            <consortium name="The Broad Institute Genomics Platform"/>
            <consortium name="The Broad Institute Genome Sequencing Center for Infectious Disease"/>
            <person name="Wu L."/>
            <person name="Ma J."/>
        </authorList>
    </citation>
    <scope>NUCLEOTIDE SEQUENCE [LARGE SCALE GENOMIC DNA]</scope>
    <source>
        <strain evidence="7">JCM 18409</strain>
    </source>
</reference>
<sequence length="1710" mass="186558">MAGVLEGWADAADSPGKAVGRRFGEMAEAATAEGKVLAFMLREVLERLSSLGLTQRGIGEELGAGFSSSQLSRMACAAKIPTPEQLERLLLLVEVKVGQRLPPSAREQFEAANLRAMQAMKSDVLGMLTAQQEARQYRRQAEEAQARGAVVERNLERVRRTLDSLRKELQRSRARELQLSRPAHEPELAALRAVIADLERSIAGLTDQAEQLRGQIRLYQAELTDARQALDAQRARAVEAEQAAARDRDRRERLGEEVSVLTDLLHQARAELAELQREHEQDLARADVLAEAEAVVERAKRAAQQPEPARHGAAGPEGDSEGEPTSPPGRTEADQAREAGLSATPAEVAARMLALLETRDRDAADALLGAVAERTVVDVVAALDALGEAGCYREREQLTRACASRPPDAVVALLLALHHADAASEAGWLLDETARTATSNVKDVVTLLLEHRERAYARRLLDSAVPRGSIADVIALIEILEQAWPGEAEWLVRETVAQRRTSDVVTVVSRLSALIAETAVQELSTRSASTVAGALSLFAVRGEQRWGARLAEHAAGRPPQDVTELVILLDEDVSEVERDWLLDAYLHQRADEALVLLQHLTEPRHGNTAAARTLMRKVGERGNPAQVEEVAEYAQKQDLPVRDVLDGTVHRHPEDVWALLAVLAYRDTDVARQLLRLVMTGLAVPAAADVLERCLESGLGSLDVLATVAASVSRLDTVVQLADVLKERGWLHDVSDLLRKAGTSAAQTPEALADVLQSGVATWALAPLLTGVTDLPPQDFHRVIGVLTARGWDGYARLTLEYGPEPQRIPDLARYLSESGMPDYATALCNRLVRTASPEVLAAVIALASATTADEILLLAAPKPAAYLAELVSWLARRGCGHHILTLLHGVGLGPGAHSRELAALLAESDRNRQSTWLFGQSNLMRRPGTELPPAETFSEAVDAARRLFSADDPGASVSILDRAIAADEVGPEEIADSLDADLLGFYLDHHLVQGGDLAHHLHPDSPQALAAYLKRFPPGAALRPRVIRLAALHTPVQQCHALFAALHVRADAEEMTQAYRAAAGRPSSDVAAMVRALRSPDAGRARLLLREALAHHAVEDLSVLLPLALAHDAVASREELEALVAERSTDPAAAEAIHEAFAPRFAPVSNIAGSSRPVGYYLQDPSDTTVCYWDGDSWTGDRLPLTDTPGARATLQAQALEIEQADRPSDRARLSRRLAAGYSYILGPEHKHTLSARHTYIYWLGQASRVDQARKACEQLIADCDRILGPDDEFTLLARHNHAEWTGEAHHAEEASRLYARLAMDRVRINGQDHRDTLVIAARQAVWASRAGIPQASFLLNTSITKLNAALDAEPGAAWALMRRGGVLLEACLYSEAIADFTGVLRAEPKNAWCLAHRAEAHREYSSHTEAVGDFTAALRVNPEYAWAMARRGEVHREAGRYASAVTDFTDALSLAPDDAWALARRGEAHREIGHYDEAIADFTRALGLQPDDAWALGSRGETHRQIGNFDQAITDLTAAIDREPSLAWAFECRGQAHRQVGSMDQAIEDYSAAIRLDPEDPWSLTQRGVAHREMQNFAQARGDLERAQACSPTPDSPGLTFELLLLDTLTTDFTSCEQRWEALLDSSVATRTSDATRFFALFKSLLLEPKDHVPEATRTFLTQEPDQDTLTDLVHYLAELSTMSEEIAEQARQCARLIVEHDSSRQTP</sequence>
<dbReference type="PROSITE" id="PS50005">
    <property type="entry name" value="TPR"/>
    <property type="match status" value="4"/>
</dbReference>
<dbReference type="InterPro" id="IPR011990">
    <property type="entry name" value="TPR-like_helical_dom_sf"/>
</dbReference>
<keyword evidence="4" id="KW-0175">Coiled coil</keyword>
<dbReference type="PANTHER" id="PTHR44858">
    <property type="entry name" value="TETRATRICOPEPTIDE REPEAT PROTEIN 6"/>
    <property type="match status" value="1"/>
</dbReference>
<dbReference type="Pfam" id="PF13414">
    <property type="entry name" value="TPR_11"/>
    <property type="match status" value="1"/>
</dbReference>
<name>A0ABP9J659_9ACTN</name>
<keyword evidence="7" id="KW-1185">Reference proteome</keyword>
<dbReference type="Gene3D" id="1.25.40.10">
    <property type="entry name" value="Tetratricopeptide repeat domain"/>
    <property type="match status" value="4"/>
</dbReference>
<keyword evidence="1" id="KW-0677">Repeat</keyword>
<dbReference type="SUPFAM" id="SSF48452">
    <property type="entry name" value="TPR-like"/>
    <property type="match status" value="1"/>
</dbReference>
<evidence type="ECO:0000313" key="7">
    <source>
        <dbReference type="Proteomes" id="UP001501759"/>
    </source>
</evidence>
<feature type="region of interest" description="Disordered" evidence="5">
    <location>
        <begin position="297"/>
        <end position="344"/>
    </location>
</feature>
<evidence type="ECO:0000313" key="6">
    <source>
        <dbReference type="EMBL" id="GAA5021781.1"/>
    </source>
</evidence>
<evidence type="ECO:0000256" key="4">
    <source>
        <dbReference type="SAM" id="Coils"/>
    </source>
</evidence>
<dbReference type="PROSITE" id="PS50293">
    <property type="entry name" value="TPR_REGION"/>
    <property type="match status" value="1"/>
</dbReference>
<evidence type="ECO:0000256" key="2">
    <source>
        <dbReference type="ARBA" id="ARBA00022803"/>
    </source>
</evidence>
<evidence type="ECO:0008006" key="8">
    <source>
        <dbReference type="Google" id="ProtNLM"/>
    </source>
</evidence>
<dbReference type="InterPro" id="IPR050498">
    <property type="entry name" value="Ycf3"/>
</dbReference>
<evidence type="ECO:0000256" key="3">
    <source>
        <dbReference type="PROSITE-ProRule" id="PRU00339"/>
    </source>
</evidence>
<feature type="repeat" description="TPR" evidence="3">
    <location>
        <begin position="1495"/>
        <end position="1528"/>
    </location>
</feature>
<keyword evidence="2 3" id="KW-0802">TPR repeat</keyword>
<dbReference type="InterPro" id="IPR019734">
    <property type="entry name" value="TPR_rpt"/>
</dbReference>
<organism evidence="6 7">
    <name type="scientific">Streptomyces siamensis</name>
    <dbReference type="NCBI Taxonomy" id="1274986"/>
    <lineage>
        <taxon>Bacteria</taxon>
        <taxon>Bacillati</taxon>
        <taxon>Actinomycetota</taxon>
        <taxon>Actinomycetes</taxon>
        <taxon>Kitasatosporales</taxon>
        <taxon>Streptomycetaceae</taxon>
        <taxon>Streptomyces</taxon>
    </lineage>
</organism>
<dbReference type="PANTHER" id="PTHR44858:SF1">
    <property type="entry name" value="UDP-N-ACETYLGLUCOSAMINE--PEPTIDE N-ACETYLGLUCOSAMINYLTRANSFERASE SPINDLY-RELATED"/>
    <property type="match status" value="1"/>
</dbReference>
<evidence type="ECO:0000256" key="1">
    <source>
        <dbReference type="ARBA" id="ARBA00022737"/>
    </source>
</evidence>
<evidence type="ECO:0000256" key="5">
    <source>
        <dbReference type="SAM" id="MobiDB-lite"/>
    </source>
</evidence>
<proteinExistence type="predicted"/>
<dbReference type="EMBL" id="BAABKB010000021">
    <property type="protein sequence ID" value="GAA5021781.1"/>
    <property type="molecule type" value="Genomic_DNA"/>
</dbReference>
<dbReference type="Pfam" id="PF13432">
    <property type="entry name" value="TPR_16"/>
    <property type="match status" value="1"/>
</dbReference>